<reference evidence="2 3" key="2">
    <citation type="journal article" date="2013" name="PLoS ONE">
        <title>INDIGO - INtegrated Data Warehouse of MIcrobial GenOmes with Examples from the Red Sea Extremophiles.</title>
        <authorList>
            <person name="Alam I."/>
            <person name="Antunes A."/>
            <person name="Kamau A.A."/>
            <person name="Ba Alawi W."/>
            <person name="Kalkatawi M."/>
            <person name="Stingl U."/>
            <person name="Bajic V.B."/>
        </authorList>
    </citation>
    <scope>NUCLEOTIDE SEQUENCE [LARGE SCALE GENOMIC DNA]</scope>
    <source>
        <strain evidence="2 3">SSD-17B</strain>
    </source>
</reference>
<dbReference type="PROSITE" id="PS50943">
    <property type="entry name" value="HTH_CROC1"/>
    <property type="match status" value="1"/>
</dbReference>
<name>F7PTX1_9MOLU</name>
<dbReference type="AlphaFoldDB" id="F7PTX1"/>
<dbReference type="Gene3D" id="1.10.260.40">
    <property type="entry name" value="lambda repressor-like DNA-binding domains"/>
    <property type="match status" value="1"/>
</dbReference>
<dbReference type="InParanoid" id="F7PTX1"/>
<keyword evidence="3" id="KW-1185">Reference proteome</keyword>
<sequence>MKDKIRELGISQQLLSDYLGISRQTLNGYLNGKKEDIPSHIQIQLSDLFMVESLEEFTNKHHSNDEKRLIINKIKSKTKPHDEIVNFNKFNTNQKRLIKKFNELMVEKLDSHTEKYFETILLVSDEMLKESLFKYIVSYFGKINNIIDVNYYEETKEVFAKNIEASLYNSLSLFLNNSNNSNNINEDYYVKYIKDFNSYHEKFIKRVEELTELRNKRKEEFNLLLDQALKELGHTSGEPLESKTAKNILNKVLEIRDRKTV</sequence>
<dbReference type="CDD" id="cd00093">
    <property type="entry name" value="HTH_XRE"/>
    <property type="match status" value="1"/>
</dbReference>
<evidence type="ECO:0000259" key="1">
    <source>
        <dbReference type="PROSITE" id="PS50943"/>
    </source>
</evidence>
<protein>
    <submittedName>
        <fullName evidence="2">Helix-turn-helix domain containing protein</fullName>
    </submittedName>
</protein>
<proteinExistence type="predicted"/>
<dbReference type="SUPFAM" id="SSF47413">
    <property type="entry name" value="lambda repressor-like DNA-binding domains"/>
    <property type="match status" value="1"/>
</dbReference>
<dbReference type="InterPro" id="IPR010982">
    <property type="entry name" value="Lambda_DNA-bd_dom_sf"/>
</dbReference>
<reference evidence="2 3" key="1">
    <citation type="journal article" date="2011" name="J. Bacteriol.">
        <title>Genome sequence of Haloplasma contractile, an unusual contractile bacterium from a deep-sea anoxic brine lake.</title>
        <authorList>
            <person name="Antunes A."/>
            <person name="Alam I."/>
            <person name="El Dorry H."/>
            <person name="Siam R."/>
            <person name="Robertson A."/>
            <person name="Bajic V.B."/>
            <person name="Stingl U."/>
        </authorList>
    </citation>
    <scope>NUCLEOTIDE SEQUENCE [LARGE SCALE GENOMIC DNA]</scope>
    <source>
        <strain evidence="2 3">SSD-17B</strain>
    </source>
</reference>
<dbReference type="Pfam" id="PF01381">
    <property type="entry name" value="HTH_3"/>
    <property type="match status" value="1"/>
</dbReference>
<dbReference type="InterPro" id="IPR001387">
    <property type="entry name" value="Cro/C1-type_HTH"/>
</dbReference>
<gene>
    <name evidence="2" type="ORF">HLPCO_001816</name>
</gene>
<dbReference type="EMBL" id="AFNU02000005">
    <property type="protein sequence ID" value="ERJ12289.1"/>
    <property type="molecule type" value="Genomic_DNA"/>
</dbReference>
<feature type="domain" description="HTH cro/C1-type" evidence="1">
    <location>
        <begin position="1"/>
        <end position="57"/>
    </location>
</feature>
<dbReference type="GO" id="GO:0003677">
    <property type="term" value="F:DNA binding"/>
    <property type="evidence" value="ECO:0007669"/>
    <property type="project" value="InterPro"/>
</dbReference>
<accession>F7PTX1</accession>
<evidence type="ECO:0000313" key="2">
    <source>
        <dbReference type="EMBL" id="ERJ12289.1"/>
    </source>
</evidence>
<organism evidence="2 3">
    <name type="scientific">Haloplasma contractile SSD-17B</name>
    <dbReference type="NCBI Taxonomy" id="1033810"/>
    <lineage>
        <taxon>Bacteria</taxon>
        <taxon>Bacillati</taxon>
        <taxon>Mycoplasmatota</taxon>
        <taxon>Mollicutes</taxon>
        <taxon>Haloplasmatales</taxon>
        <taxon>Haloplasmataceae</taxon>
        <taxon>Haloplasma</taxon>
    </lineage>
</organism>
<dbReference type="OrthoDB" id="48775at2"/>
<comment type="caution">
    <text evidence="2">The sequence shown here is derived from an EMBL/GenBank/DDBJ whole genome shotgun (WGS) entry which is preliminary data.</text>
</comment>
<dbReference type="Proteomes" id="UP000005707">
    <property type="component" value="Unassembled WGS sequence"/>
</dbReference>
<evidence type="ECO:0000313" key="3">
    <source>
        <dbReference type="Proteomes" id="UP000005707"/>
    </source>
</evidence>
<dbReference type="RefSeq" id="WP_008825296.1">
    <property type="nucleotide sequence ID" value="NZ_AFNU02000005.1"/>
</dbReference>